<protein>
    <recommendedName>
        <fullName evidence="4">RHS repeat protein</fullName>
    </recommendedName>
</protein>
<evidence type="ECO:0000313" key="3">
    <source>
        <dbReference type="Proteomes" id="UP001176471"/>
    </source>
</evidence>
<gene>
    <name evidence="2" type="ORF">Q4610_01295</name>
</gene>
<reference evidence="2" key="1">
    <citation type="submission" date="2023-07" db="EMBL/GenBank/DDBJ databases">
        <title>Bacterial whole genome sequence for Sphingobium sp. HBC34.</title>
        <authorList>
            <person name="Le V."/>
            <person name="Ko S.-R."/>
            <person name="Ahn C.-Y."/>
            <person name="Oh H.-M."/>
        </authorList>
    </citation>
    <scope>NUCLEOTIDE SEQUENCE</scope>
    <source>
        <strain evidence="2">HBC34</strain>
    </source>
</reference>
<comment type="caution">
    <text evidence="2">The sequence shown here is derived from an EMBL/GenBank/DDBJ whole genome shotgun (WGS) entry which is preliminary data.</text>
</comment>
<evidence type="ECO:0008006" key="4">
    <source>
        <dbReference type="Google" id="ProtNLM"/>
    </source>
</evidence>
<accession>A0ABT8ZGK5</accession>
<feature type="chain" id="PRO_5045605671" description="RHS repeat protein" evidence="1">
    <location>
        <begin position="23"/>
        <end position="89"/>
    </location>
</feature>
<feature type="signal peptide" evidence="1">
    <location>
        <begin position="1"/>
        <end position="22"/>
    </location>
</feature>
<evidence type="ECO:0000313" key="2">
    <source>
        <dbReference type="EMBL" id="MDO7833669.1"/>
    </source>
</evidence>
<dbReference type="Proteomes" id="UP001176471">
    <property type="component" value="Unassembled WGS sequence"/>
</dbReference>
<dbReference type="EMBL" id="JAUQOM010000001">
    <property type="protein sequence ID" value="MDO7833669.1"/>
    <property type="molecule type" value="Genomic_DNA"/>
</dbReference>
<organism evidence="2 3">
    <name type="scientific">Sphingobium cyanobacteriorum</name>
    <dbReference type="NCBI Taxonomy" id="3063954"/>
    <lineage>
        <taxon>Bacteria</taxon>
        <taxon>Pseudomonadati</taxon>
        <taxon>Pseudomonadota</taxon>
        <taxon>Alphaproteobacteria</taxon>
        <taxon>Sphingomonadales</taxon>
        <taxon>Sphingomonadaceae</taxon>
        <taxon>Sphingobium</taxon>
    </lineage>
</organism>
<sequence>MRRLLFRMGAGCALMHSLPVYAASTTTYSYDALGRLVQSSTTGAVNNGVQMSTTYDAADNRVTYKVVGSKDKVVIVPINGMTVIPIQRD</sequence>
<dbReference type="RefSeq" id="WP_304534209.1">
    <property type="nucleotide sequence ID" value="NZ_JAUQOM010000001.1"/>
</dbReference>
<evidence type="ECO:0000256" key="1">
    <source>
        <dbReference type="SAM" id="SignalP"/>
    </source>
</evidence>
<dbReference type="Gene3D" id="2.180.10.10">
    <property type="entry name" value="RHS repeat-associated core"/>
    <property type="match status" value="1"/>
</dbReference>
<name>A0ABT8ZGK5_9SPHN</name>
<keyword evidence="1" id="KW-0732">Signal</keyword>
<keyword evidence="3" id="KW-1185">Reference proteome</keyword>
<proteinExistence type="predicted"/>